<dbReference type="Proteomes" id="UP001596171">
    <property type="component" value="Unassembled WGS sequence"/>
</dbReference>
<dbReference type="InterPro" id="IPR050155">
    <property type="entry name" value="HAD-like_hydrolase_sf"/>
</dbReference>
<dbReference type="Gene3D" id="1.10.150.240">
    <property type="entry name" value="Putative phosphatase, domain 2"/>
    <property type="match status" value="1"/>
</dbReference>
<organism evidence="1 2">
    <name type="scientific">Lactiplantibacillus nangangensis</name>
    <dbReference type="NCBI Taxonomy" id="2559917"/>
    <lineage>
        <taxon>Bacteria</taxon>
        <taxon>Bacillati</taxon>
        <taxon>Bacillota</taxon>
        <taxon>Bacilli</taxon>
        <taxon>Lactobacillales</taxon>
        <taxon>Lactobacillaceae</taxon>
        <taxon>Lactiplantibacillus</taxon>
    </lineage>
</organism>
<name>A0ABW1SLH3_9LACO</name>
<gene>
    <name evidence="1" type="ORF">ACFP1L_11780</name>
</gene>
<dbReference type="Pfam" id="PF13419">
    <property type="entry name" value="HAD_2"/>
    <property type="match status" value="1"/>
</dbReference>
<dbReference type="EMBL" id="JBHSSE010000024">
    <property type="protein sequence ID" value="MFC6202542.1"/>
    <property type="molecule type" value="Genomic_DNA"/>
</dbReference>
<accession>A0ABW1SLH3</accession>
<dbReference type="RefSeq" id="WP_137616606.1">
    <property type="nucleotide sequence ID" value="NZ_BJDI01000010.1"/>
</dbReference>
<comment type="caution">
    <text evidence="1">The sequence shown here is derived from an EMBL/GenBank/DDBJ whole genome shotgun (WGS) entry which is preliminary data.</text>
</comment>
<dbReference type="GO" id="GO:0016787">
    <property type="term" value="F:hydrolase activity"/>
    <property type="evidence" value="ECO:0007669"/>
    <property type="project" value="UniProtKB-KW"/>
</dbReference>
<dbReference type="SFLD" id="SFLDS00003">
    <property type="entry name" value="Haloacid_Dehalogenase"/>
    <property type="match status" value="1"/>
</dbReference>
<dbReference type="PANTHER" id="PTHR43434">
    <property type="entry name" value="PHOSPHOGLYCOLATE PHOSPHATASE"/>
    <property type="match status" value="1"/>
</dbReference>
<dbReference type="Gene3D" id="3.40.50.1000">
    <property type="entry name" value="HAD superfamily/HAD-like"/>
    <property type="match status" value="1"/>
</dbReference>
<reference evidence="2" key="1">
    <citation type="journal article" date="2019" name="Int. J. Syst. Evol. Microbiol.">
        <title>The Global Catalogue of Microorganisms (GCM) 10K type strain sequencing project: providing services to taxonomists for standard genome sequencing and annotation.</title>
        <authorList>
            <consortium name="The Broad Institute Genomics Platform"/>
            <consortium name="The Broad Institute Genome Sequencing Center for Infectious Disease"/>
            <person name="Wu L."/>
            <person name="Ma J."/>
        </authorList>
    </citation>
    <scope>NUCLEOTIDE SEQUENCE [LARGE SCALE GENOMIC DNA]</scope>
    <source>
        <strain evidence="2">CCM 8930</strain>
    </source>
</reference>
<dbReference type="NCBIfam" id="TIGR01549">
    <property type="entry name" value="HAD-SF-IA-v1"/>
    <property type="match status" value="1"/>
</dbReference>
<dbReference type="SUPFAM" id="SSF56784">
    <property type="entry name" value="HAD-like"/>
    <property type="match status" value="1"/>
</dbReference>
<dbReference type="InterPro" id="IPR036412">
    <property type="entry name" value="HAD-like_sf"/>
</dbReference>
<keyword evidence="1" id="KW-0378">Hydrolase</keyword>
<dbReference type="SFLD" id="SFLDG01129">
    <property type="entry name" value="C1.5:_HAD__Beta-PGM__Phosphata"/>
    <property type="match status" value="1"/>
</dbReference>
<dbReference type="InterPro" id="IPR023214">
    <property type="entry name" value="HAD_sf"/>
</dbReference>
<keyword evidence="2" id="KW-1185">Reference proteome</keyword>
<proteinExistence type="predicted"/>
<dbReference type="PANTHER" id="PTHR43434:SF25">
    <property type="entry name" value="PHOSPHOGLYCOLATE PHOSPHATASE"/>
    <property type="match status" value="1"/>
</dbReference>
<evidence type="ECO:0000313" key="1">
    <source>
        <dbReference type="EMBL" id="MFC6202542.1"/>
    </source>
</evidence>
<sequence>MKEFIWDFDGTLMDTYPAMVAAFQRATQTLGGTIAKNETYQLMRQESVGFAERVVAERYGWQWQDLRAGYQRYEPALQAPQAFAGAAEVLAAIKAVGGHNYLMTHRDRQALDYLAQADLKRYFDDAVTGEQPFARKPDPAALDYLLDKHAVDRSQAVMVGDRNLDIDAGHNAHIAGYLFDPDSLIKVTSHPEVQVASLAELLPLVK</sequence>
<dbReference type="InterPro" id="IPR041492">
    <property type="entry name" value="HAD_2"/>
</dbReference>
<dbReference type="InterPro" id="IPR006439">
    <property type="entry name" value="HAD-SF_hydro_IA"/>
</dbReference>
<evidence type="ECO:0000313" key="2">
    <source>
        <dbReference type="Proteomes" id="UP001596171"/>
    </source>
</evidence>
<dbReference type="InterPro" id="IPR023198">
    <property type="entry name" value="PGP-like_dom2"/>
</dbReference>
<protein>
    <submittedName>
        <fullName evidence="1">HAD-IA family hydrolase</fullName>
    </submittedName>
</protein>